<comment type="caution">
    <text evidence="1">The sequence shown here is derived from an EMBL/GenBank/DDBJ whole genome shotgun (WGS) entry which is preliminary data.</text>
</comment>
<dbReference type="RefSeq" id="WP_100426244.1">
    <property type="nucleotide sequence ID" value="NZ_PGEX01000001.1"/>
</dbReference>
<sequence>MLKPIDFEVNGEKYQSLPHTGFEALNLDRKVTALFSRVSRKGSKNETDFYEAVTEELADYSDDEYRWLVETTFNRTTVVTDGKPHVRLADMDAIAEQFRGKGSELYGILIRIWSEERLTPFVTAQEPENGSAGT</sequence>
<accession>A0A2M9A9M7</accession>
<reference evidence="1 2" key="1">
    <citation type="submission" date="2017-11" db="EMBL/GenBank/DDBJ databases">
        <title>Animal gut microbial communities from fecal samples from Wisconsin, USA.</title>
        <authorList>
            <person name="Neumann A."/>
        </authorList>
    </citation>
    <scope>NUCLEOTIDE SEQUENCE [LARGE SCALE GENOMIC DNA]</scope>
    <source>
        <strain evidence="1 2">UWS3</strain>
    </source>
</reference>
<dbReference type="OrthoDB" id="9812873at2"/>
<dbReference type="EMBL" id="PGEX01000001">
    <property type="protein sequence ID" value="PJJ42388.1"/>
    <property type="molecule type" value="Genomic_DNA"/>
</dbReference>
<name>A0A2M9A9M7_9BACT</name>
<protein>
    <submittedName>
        <fullName evidence="1">Uncharacterized protein</fullName>
    </submittedName>
</protein>
<dbReference type="Proteomes" id="UP000231134">
    <property type="component" value="Unassembled WGS sequence"/>
</dbReference>
<dbReference type="AlphaFoldDB" id="A0A2M9A9M7"/>
<evidence type="ECO:0000313" key="1">
    <source>
        <dbReference type="EMBL" id="PJJ42388.1"/>
    </source>
</evidence>
<gene>
    <name evidence="1" type="ORF">BGX16_2414</name>
</gene>
<proteinExistence type="predicted"/>
<evidence type="ECO:0000313" key="2">
    <source>
        <dbReference type="Proteomes" id="UP000231134"/>
    </source>
</evidence>
<organism evidence="1 2">
    <name type="scientific">Hallerella succinigenes</name>
    <dbReference type="NCBI Taxonomy" id="1896222"/>
    <lineage>
        <taxon>Bacteria</taxon>
        <taxon>Pseudomonadati</taxon>
        <taxon>Fibrobacterota</taxon>
        <taxon>Fibrobacteria</taxon>
        <taxon>Fibrobacterales</taxon>
        <taxon>Fibrobacteraceae</taxon>
        <taxon>Hallerella</taxon>
    </lineage>
</organism>
<keyword evidence="2" id="KW-1185">Reference proteome</keyword>